<keyword evidence="1 2" id="KW-0378">Hydrolase</keyword>
<keyword evidence="1 2" id="KW-0269">Exonuclease</keyword>
<dbReference type="AlphaFoldDB" id="A0A7H0KBM2"/>
<dbReference type="InterPro" id="IPR036397">
    <property type="entry name" value="RNaseH_sf"/>
</dbReference>
<dbReference type="InterPro" id="IPR012337">
    <property type="entry name" value="RNaseH-like_sf"/>
</dbReference>
<accession>A0A7H0KBM2</accession>
<dbReference type="Proteomes" id="UP000577408">
    <property type="component" value="Unassembled WGS sequence"/>
</dbReference>
<gene>
    <name evidence="2" type="ORF">HMA55_05870</name>
</gene>
<dbReference type="SMART" id="SM00479">
    <property type="entry name" value="EXOIII"/>
    <property type="match status" value="1"/>
</dbReference>
<comment type="caution">
    <text evidence="2">The sequence shown here is derived from an EMBL/GenBank/DDBJ whole genome shotgun (WGS) entry which is preliminary data.</text>
</comment>
<dbReference type="PANTHER" id="PTHR30231:SF42">
    <property type="entry name" value="EXONUCLEASE"/>
    <property type="match status" value="1"/>
</dbReference>
<proteinExistence type="predicted"/>
<dbReference type="GO" id="GO:0005829">
    <property type="term" value="C:cytosol"/>
    <property type="evidence" value="ECO:0007669"/>
    <property type="project" value="TreeGrafter"/>
</dbReference>
<evidence type="ECO:0000313" key="2">
    <source>
        <dbReference type="EMBL" id="MBA1837430.1"/>
    </source>
</evidence>
<name>A0A7H0KBM2_9CORY</name>
<dbReference type="CDD" id="cd06130">
    <property type="entry name" value="DNA_pol_III_epsilon_like"/>
    <property type="match status" value="1"/>
</dbReference>
<dbReference type="Pfam" id="PF00929">
    <property type="entry name" value="RNase_T"/>
    <property type="match status" value="1"/>
</dbReference>
<dbReference type="InterPro" id="IPR013520">
    <property type="entry name" value="Ribonucl_H"/>
</dbReference>
<evidence type="ECO:0000313" key="3">
    <source>
        <dbReference type="Proteomes" id="UP000577408"/>
    </source>
</evidence>
<protein>
    <submittedName>
        <fullName evidence="2">3'-5' exonuclease</fullName>
    </submittedName>
</protein>
<evidence type="ECO:0000256" key="1">
    <source>
        <dbReference type="ARBA" id="ARBA00022839"/>
    </source>
</evidence>
<dbReference type="EMBL" id="JABFED010000003">
    <property type="protein sequence ID" value="MBA1837430.1"/>
    <property type="molecule type" value="Genomic_DNA"/>
</dbReference>
<dbReference type="Gene3D" id="3.30.420.10">
    <property type="entry name" value="Ribonuclease H-like superfamily/Ribonuclease H"/>
    <property type="match status" value="1"/>
</dbReference>
<dbReference type="GO" id="GO:0008408">
    <property type="term" value="F:3'-5' exonuclease activity"/>
    <property type="evidence" value="ECO:0007669"/>
    <property type="project" value="TreeGrafter"/>
</dbReference>
<dbReference type="SUPFAM" id="SSF53098">
    <property type="entry name" value="Ribonuclease H-like"/>
    <property type="match status" value="1"/>
</dbReference>
<keyword evidence="1 2" id="KW-0540">Nuclease</keyword>
<keyword evidence="3" id="KW-1185">Reference proteome</keyword>
<sequence>MPLIDATRNYLDGNTSTVEARLSDFAHPVPPTVKGRPIWEHLPRVSELKRDGHPRAALVLAEELMFAMQDAACSDPAWALDIYVAEVAALHHGLGQYSDAAAAIRSWLAAAPQPQHAKARVNLEKRLAKAEEHLARRHGRNPAPHKAAWQAKVAEEKRLPATPRAELTGKARAPKKVAAAKWIPSTSVLLEDEFVAVDFETANRLAGASACQVALVKVADGEVVDQLCTYLRPPEEYILFEFSHIHGIDRGDVEDAPSWFDIADHIVDFVGGAPVYAHNATFDASVWRGLDRYYFTGTYPDQFYCTCRMARRLLPHLADHRLPTVAGYCAPGFALNHHRADSDALACAHIVAQFQRSRGLHDLLPA</sequence>
<dbReference type="PANTHER" id="PTHR30231">
    <property type="entry name" value="DNA POLYMERASE III SUBUNIT EPSILON"/>
    <property type="match status" value="1"/>
</dbReference>
<organism evidence="2 3">
    <name type="scientific">Corynebacterium wankanglinii</name>
    <dbReference type="NCBI Taxonomy" id="2735136"/>
    <lineage>
        <taxon>Bacteria</taxon>
        <taxon>Bacillati</taxon>
        <taxon>Actinomycetota</taxon>
        <taxon>Actinomycetes</taxon>
        <taxon>Mycobacteriales</taxon>
        <taxon>Corynebacteriaceae</taxon>
        <taxon>Corynebacterium</taxon>
    </lineage>
</organism>
<reference evidence="2 3" key="1">
    <citation type="submission" date="2020-05" db="EMBL/GenBank/DDBJ databases">
        <title>Descriptions of Corynebacterium xxxx sp. nov., Corynebacterium yyyy sp. nov. and Corynebacterium zzzz sp. nov.</title>
        <authorList>
            <person name="Zhang G."/>
        </authorList>
    </citation>
    <scope>NUCLEOTIDE SEQUENCE [LARGE SCALE GENOMIC DNA]</scope>
    <source>
        <strain evidence="3">zg-913</strain>
    </source>
</reference>
<dbReference type="RefSeq" id="WP_181192150.1">
    <property type="nucleotide sequence ID" value="NZ_JABFED010000003.1"/>
</dbReference>
<dbReference type="FunFam" id="3.30.420.10:FF:000045">
    <property type="entry name" value="3'-5' exonuclease DinG"/>
    <property type="match status" value="1"/>
</dbReference>
<dbReference type="GO" id="GO:0003676">
    <property type="term" value="F:nucleic acid binding"/>
    <property type="evidence" value="ECO:0007669"/>
    <property type="project" value="InterPro"/>
</dbReference>